<keyword evidence="2" id="KW-1185">Reference proteome</keyword>
<evidence type="ECO:0000313" key="2">
    <source>
        <dbReference type="Proteomes" id="UP000321168"/>
    </source>
</evidence>
<comment type="caution">
    <text evidence="1">The sequence shown here is derived from an EMBL/GenBank/DDBJ whole genome shotgun (WGS) entry which is preliminary data.</text>
</comment>
<evidence type="ECO:0008006" key="3">
    <source>
        <dbReference type="Google" id="ProtNLM"/>
    </source>
</evidence>
<dbReference type="PROSITE" id="PS51257">
    <property type="entry name" value="PROKAR_LIPOPROTEIN"/>
    <property type="match status" value="1"/>
</dbReference>
<dbReference type="RefSeq" id="WP_147015335.1">
    <property type="nucleotide sequence ID" value="NZ_VORB01000011.1"/>
</dbReference>
<protein>
    <recommendedName>
        <fullName evidence="3">Lipoprotein</fullName>
    </recommendedName>
</protein>
<dbReference type="AlphaFoldDB" id="A0A5C6US86"/>
<name>A0A5C6US86_9FLAO</name>
<organism evidence="1 2">
    <name type="scientific">Luteibaculum oceani</name>
    <dbReference type="NCBI Taxonomy" id="1294296"/>
    <lineage>
        <taxon>Bacteria</taxon>
        <taxon>Pseudomonadati</taxon>
        <taxon>Bacteroidota</taxon>
        <taxon>Flavobacteriia</taxon>
        <taxon>Flavobacteriales</taxon>
        <taxon>Luteibaculaceae</taxon>
        <taxon>Luteibaculum</taxon>
    </lineage>
</organism>
<proteinExistence type="predicted"/>
<evidence type="ECO:0000313" key="1">
    <source>
        <dbReference type="EMBL" id="TXC76097.1"/>
    </source>
</evidence>
<sequence length="193" mass="21602">MKIEKLVICLPLLIVILFSCEKSRNELIETTKPMGIVNGTTPIPFYEEEFSIPMELSAMLGYSSEIRLASGENEIYFNGNPAGQVKFKINNTEDQVIFEGEDDPVAEHRDGFGLCVTVSIGSRAKRCRGGVGFRCEFMRWCGKKKPTKPLIGDLDSTLVADNGRDIDDDRSVNAEARIDNGYLILTFTEKFDF</sequence>
<reference evidence="1 2" key="1">
    <citation type="submission" date="2019-08" db="EMBL/GenBank/DDBJ databases">
        <title>Genome of Luteibaculum oceani JCM 18817.</title>
        <authorList>
            <person name="Bowman J.P."/>
        </authorList>
    </citation>
    <scope>NUCLEOTIDE SEQUENCE [LARGE SCALE GENOMIC DNA]</scope>
    <source>
        <strain evidence="1 2">JCM 18817</strain>
    </source>
</reference>
<dbReference type="EMBL" id="VORB01000011">
    <property type="protein sequence ID" value="TXC76097.1"/>
    <property type="molecule type" value="Genomic_DNA"/>
</dbReference>
<dbReference type="Proteomes" id="UP000321168">
    <property type="component" value="Unassembled WGS sequence"/>
</dbReference>
<gene>
    <name evidence="1" type="ORF">FRX97_11335</name>
</gene>
<accession>A0A5C6US86</accession>